<proteinExistence type="predicted"/>
<dbReference type="Proteomes" id="UP000765509">
    <property type="component" value="Unassembled WGS sequence"/>
</dbReference>
<sequence length="100" mass="11621">MEHGEKEIQPSITPGKTWSKLPEDMSQIDILQRPYGNHQRMESHQEVQTPGEEGSQDKGESSHYPSYRRTVERDRAYSDSFRLTRSRQTLLSSGLTSFRH</sequence>
<name>A0A9Q3K0G4_9BASI</name>
<dbReference type="EMBL" id="AVOT02086856">
    <property type="protein sequence ID" value="MBW0570760.1"/>
    <property type="molecule type" value="Genomic_DNA"/>
</dbReference>
<comment type="caution">
    <text evidence="2">The sequence shown here is derived from an EMBL/GenBank/DDBJ whole genome shotgun (WGS) entry which is preliminary data.</text>
</comment>
<reference evidence="2" key="1">
    <citation type="submission" date="2021-03" db="EMBL/GenBank/DDBJ databases">
        <title>Draft genome sequence of rust myrtle Austropuccinia psidii MF-1, a brazilian biotype.</title>
        <authorList>
            <person name="Quecine M.C."/>
            <person name="Pachon D.M.R."/>
            <person name="Bonatelli M.L."/>
            <person name="Correr F.H."/>
            <person name="Franceschini L.M."/>
            <person name="Leite T.F."/>
            <person name="Margarido G.R.A."/>
            <person name="Almeida C.A."/>
            <person name="Ferrarezi J.A."/>
            <person name="Labate C.A."/>
        </authorList>
    </citation>
    <scope>NUCLEOTIDE SEQUENCE</scope>
    <source>
        <strain evidence="2">MF-1</strain>
    </source>
</reference>
<evidence type="ECO:0000313" key="2">
    <source>
        <dbReference type="EMBL" id="MBW0570760.1"/>
    </source>
</evidence>
<keyword evidence="3" id="KW-1185">Reference proteome</keyword>
<dbReference type="AlphaFoldDB" id="A0A9Q3K0G4"/>
<evidence type="ECO:0000256" key="1">
    <source>
        <dbReference type="SAM" id="MobiDB-lite"/>
    </source>
</evidence>
<feature type="region of interest" description="Disordered" evidence="1">
    <location>
        <begin position="1"/>
        <end position="74"/>
    </location>
</feature>
<gene>
    <name evidence="2" type="ORF">O181_110475</name>
</gene>
<protein>
    <submittedName>
        <fullName evidence="2">Uncharacterized protein</fullName>
    </submittedName>
</protein>
<accession>A0A9Q3K0G4</accession>
<evidence type="ECO:0000313" key="3">
    <source>
        <dbReference type="Proteomes" id="UP000765509"/>
    </source>
</evidence>
<organism evidence="2 3">
    <name type="scientific">Austropuccinia psidii MF-1</name>
    <dbReference type="NCBI Taxonomy" id="1389203"/>
    <lineage>
        <taxon>Eukaryota</taxon>
        <taxon>Fungi</taxon>
        <taxon>Dikarya</taxon>
        <taxon>Basidiomycota</taxon>
        <taxon>Pucciniomycotina</taxon>
        <taxon>Pucciniomycetes</taxon>
        <taxon>Pucciniales</taxon>
        <taxon>Sphaerophragmiaceae</taxon>
        <taxon>Austropuccinia</taxon>
    </lineage>
</organism>